<keyword evidence="1" id="KW-0560">Oxidoreductase</keyword>
<dbReference type="EMBL" id="LGLN01000037">
    <property type="protein sequence ID" value="KPC31808.1"/>
    <property type="molecule type" value="Genomic_DNA"/>
</dbReference>
<reference evidence="2 3" key="2">
    <citation type="submission" date="2015-10" db="EMBL/GenBank/DDBJ databases">
        <title>Comparative genomics and high-throughput reverse genetic screens identify a new phytobacterial MAMP and an Arabidopsis receptor required for immune elicitation.</title>
        <authorList>
            <person name="Mott G.A."/>
            <person name="Thakur S."/>
            <person name="Wang P.W."/>
            <person name="Desveaux D."/>
            <person name="Guttman D.S."/>
        </authorList>
    </citation>
    <scope>NUCLEOTIDE SEQUENCE [LARGE SCALE GENOMIC DNA]</scope>
    <source>
        <strain evidence="2 3">0788_9</strain>
    </source>
</reference>
<gene>
    <name evidence="2" type="ORF">ABJ99_1166</name>
</gene>
<protein>
    <submittedName>
        <fullName evidence="2">TenA/THI-4 family protein</fullName>
    </submittedName>
</protein>
<dbReference type="RefSeq" id="WP_054085993.1">
    <property type="nucleotide sequence ID" value="NZ_LGLN01000037.1"/>
</dbReference>
<name>A0A0N0XC27_PSESX</name>
<dbReference type="SUPFAM" id="SSF48613">
    <property type="entry name" value="Heme oxygenase-like"/>
    <property type="match status" value="1"/>
</dbReference>
<dbReference type="InterPro" id="IPR039068">
    <property type="entry name" value="PqqC-like"/>
</dbReference>
<dbReference type="GO" id="GO:0016491">
    <property type="term" value="F:oxidoreductase activity"/>
    <property type="evidence" value="ECO:0007669"/>
    <property type="project" value="UniProtKB-KW"/>
</dbReference>
<evidence type="ECO:0000313" key="3">
    <source>
        <dbReference type="Proteomes" id="UP000037891"/>
    </source>
</evidence>
<proteinExistence type="predicted"/>
<comment type="caution">
    <text evidence="2">The sequence shown here is derived from an EMBL/GenBank/DDBJ whole genome shotgun (WGS) entry which is preliminary data.</text>
</comment>
<dbReference type="PATRIC" id="fig|81035.3.peg.1240"/>
<evidence type="ECO:0000256" key="1">
    <source>
        <dbReference type="ARBA" id="ARBA00023002"/>
    </source>
</evidence>
<evidence type="ECO:0000313" key="2">
    <source>
        <dbReference type="EMBL" id="KPC31808.1"/>
    </source>
</evidence>
<reference evidence="2 3" key="1">
    <citation type="submission" date="2015-07" db="EMBL/GenBank/DDBJ databases">
        <authorList>
            <person name="Noorani M."/>
        </authorList>
    </citation>
    <scope>NUCLEOTIDE SEQUENCE [LARGE SCALE GENOMIC DNA]</scope>
    <source>
        <strain evidence="2 3">0788_9</strain>
    </source>
</reference>
<dbReference type="SMART" id="SM01236">
    <property type="entry name" value="Haem_oxygenase_2"/>
    <property type="match status" value="1"/>
</dbReference>
<dbReference type="Gene3D" id="1.20.910.10">
    <property type="entry name" value="Heme oxygenase-like"/>
    <property type="match status" value="1"/>
</dbReference>
<dbReference type="Pfam" id="PF14518">
    <property type="entry name" value="Haem_oxygenas_2"/>
    <property type="match status" value="1"/>
</dbReference>
<dbReference type="PANTHER" id="PTHR40279">
    <property type="entry name" value="PQQC-LIKE PROTEIN"/>
    <property type="match status" value="1"/>
</dbReference>
<organism evidence="2 3">
    <name type="scientific">Pseudomonas syringae pv. cilantro</name>
    <dbReference type="NCBI Taxonomy" id="81035"/>
    <lineage>
        <taxon>Bacteria</taxon>
        <taxon>Pseudomonadati</taxon>
        <taxon>Pseudomonadota</taxon>
        <taxon>Gammaproteobacteria</taxon>
        <taxon>Pseudomonadales</taxon>
        <taxon>Pseudomonadaceae</taxon>
        <taxon>Pseudomonas</taxon>
        <taxon>Pseudomonas syringae</taxon>
    </lineage>
</organism>
<dbReference type="Proteomes" id="UP000037891">
    <property type="component" value="Unassembled WGS sequence"/>
</dbReference>
<dbReference type="PANTHER" id="PTHR40279:SF3">
    <property type="entry name" value="4-AMINOBENZOATE SYNTHASE"/>
    <property type="match status" value="1"/>
</dbReference>
<dbReference type="AlphaFoldDB" id="A0A0N0XC27"/>
<accession>A0A0N0XC27</accession>
<dbReference type="InterPro" id="IPR016084">
    <property type="entry name" value="Haem_Oase-like_multi-hlx"/>
</dbReference>
<sequence>MLAQRKESDSLTGEEIILSMKQMIDESGINENVFYKTFRKAPLAQPVLKRVFQQYFYYIRTFPQILAGTSHRTENELIRMKLARTVVSELGDGVGEPHFLMFQRVLKGVGVELDDWQTVDYIPEAHKLVDGLKRIFLEGSTEHAIGAHYIIEEFGFPMIANLYEGFRLYEGWKHEDFTYFYLHMLVETDHVEWISEAVMEAAKYSDRGGDILEGAHDVLGLLTQFWKGLDRIATHS</sequence>